<reference evidence="1 2" key="1">
    <citation type="submission" date="2019-01" db="EMBL/GenBank/DDBJ databases">
        <authorList>
            <person name="Chen W.-M."/>
        </authorList>
    </citation>
    <scope>NUCLEOTIDE SEQUENCE [LARGE SCALE GENOMIC DNA]</scope>
    <source>
        <strain evidence="1 2">FSY-15</strain>
    </source>
</reference>
<organism evidence="1 2">
    <name type="scientific">Sandaracinomonas limnophila</name>
    <dbReference type="NCBI Taxonomy" id="1862386"/>
    <lineage>
        <taxon>Bacteria</taxon>
        <taxon>Pseudomonadati</taxon>
        <taxon>Bacteroidota</taxon>
        <taxon>Cytophagia</taxon>
        <taxon>Cytophagales</taxon>
        <taxon>Flectobacillaceae</taxon>
        <taxon>Sandaracinomonas</taxon>
    </lineage>
</organism>
<dbReference type="OrthoDB" id="1440774at2"/>
<evidence type="ECO:0000313" key="1">
    <source>
        <dbReference type="EMBL" id="RVU24764.1"/>
    </source>
</evidence>
<accession>A0A437PR80</accession>
<dbReference type="Proteomes" id="UP000282832">
    <property type="component" value="Unassembled WGS sequence"/>
</dbReference>
<comment type="caution">
    <text evidence="1">The sequence shown here is derived from an EMBL/GenBank/DDBJ whole genome shotgun (WGS) entry which is preliminary data.</text>
</comment>
<proteinExistence type="predicted"/>
<keyword evidence="2" id="KW-1185">Reference proteome</keyword>
<gene>
    <name evidence="1" type="ORF">EOJ36_07055</name>
</gene>
<sequence length="257" mass="29841">MKKIKLLFLLFITTDLISQTIVYNYTDINNHSMTAKIMIQKEESIFVTLDNRKSGIIDLPNGDSYGIENDSWSRIFYKKNKSQIIRIPIHDKELIYNNYPISIKYFKESKTIGKFVCQKALITKGGVKYEVWFDPNNVINDAPWGLYGLPGLVVEVNGLDDYPLKFSLKSISRDLEKAEFDKYQKFILSKKVLSVSSYEDLARKEIIERKKRKMAKLAAYMKKNNVNIEISGDMDVIFYCHLIDLPNGLKEKLKLIK</sequence>
<evidence type="ECO:0000313" key="2">
    <source>
        <dbReference type="Proteomes" id="UP000282832"/>
    </source>
</evidence>
<dbReference type="InterPro" id="IPR005901">
    <property type="entry name" value="GLPGLI"/>
</dbReference>
<name>A0A437PR80_9BACT</name>
<dbReference type="RefSeq" id="WP_127803780.1">
    <property type="nucleotide sequence ID" value="NZ_SACY01000003.1"/>
</dbReference>
<dbReference type="AlphaFoldDB" id="A0A437PR80"/>
<dbReference type="EMBL" id="SACY01000003">
    <property type="protein sequence ID" value="RVU24764.1"/>
    <property type="molecule type" value="Genomic_DNA"/>
</dbReference>
<dbReference type="NCBIfam" id="TIGR01200">
    <property type="entry name" value="GLPGLI"/>
    <property type="match status" value="1"/>
</dbReference>
<protein>
    <submittedName>
        <fullName evidence="1">GLPGLI family protein</fullName>
    </submittedName>
</protein>